<accession>A0A2A2JUN8</accession>
<comment type="caution">
    <text evidence="2">The sequence shown here is derived from an EMBL/GenBank/DDBJ whole genome shotgun (WGS) entry which is preliminary data.</text>
</comment>
<dbReference type="EMBL" id="LIAE01010213">
    <property type="protein sequence ID" value="PAV65310.1"/>
    <property type="molecule type" value="Genomic_DNA"/>
</dbReference>
<protein>
    <submittedName>
        <fullName evidence="2">Uncharacterized protein</fullName>
    </submittedName>
</protein>
<evidence type="ECO:0000313" key="3">
    <source>
        <dbReference type="Proteomes" id="UP000218231"/>
    </source>
</evidence>
<proteinExistence type="predicted"/>
<evidence type="ECO:0000313" key="2">
    <source>
        <dbReference type="EMBL" id="PAV65310.1"/>
    </source>
</evidence>
<evidence type="ECO:0000256" key="1">
    <source>
        <dbReference type="SAM" id="Coils"/>
    </source>
</evidence>
<dbReference type="Proteomes" id="UP000218231">
    <property type="component" value="Unassembled WGS sequence"/>
</dbReference>
<keyword evidence="3" id="KW-1185">Reference proteome</keyword>
<organism evidence="2 3">
    <name type="scientific">Diploscapter pachys</name>
    <dbReference type="NCBI Taxonomy" id="2018661"/>
    <lineage>
        <taxon>Eukaryota</taxon>
        <taxon>Metazoa</taxon>
        <taxon>Ecdysozoa</taxon>
        <taxon>Nematoda</taxon>
        <taxon>Chromadorea</taxon>
        <taxon>Rhabditida</taxon>
        <taxon>Rhabditina</taxon>
        <taxon>Rhabditomorpha</taxon>
        <taxon>Rhabditoidea</taxon>
        <taxon>Rhabditidae</taxon>
        <taxon>Diploscapter</taxon>
    </lineage>
</organism>
<gene>
    <name evidence="2" type="ORF">WR25_13041</name>
</gene>
<dbReference type="AlphaFoldDB" id="A0A2A2JUN8"/>
<dbReference type="STRING" id="2018661.A0A2A2JUN8"/>
<keyword evidence="1" id="KW-0175">Coiled coil</keyword>
<reference evidence="2 3" key="1">
    <citation type="journal article" date="2017" name="Curr. Biol.">
        <title>Genome architecture and evolution of a unichromosomal asexual nematode.</title>
        <authorList>
            <person name="Fradin H."/>
            <person name="Zegar C."/>
            <person name="Gutwein M."/>
            <person name="Lucas J."/>
            <person name="Kovtun M."/>
            <person name="Corcoran D."/>
            <person name="Baugh L.R."/>
            <person name="Kiontke K."/>
            <person name="Gunsalus K."/>
            <person name="Fitch D.H."/>
            <person name="Piano F."/>
        </authorList>
    </citation>
    <scope>NUCLEOTIDE SEQUENCE [LARGE SCALE GENOMIC DNA]</scope>
    <source>
        <strain evidence="2">PF1309</strain>
    </source>
</reference>
<sequence length="482" mass="56534">MNILSKLKSEDVDWGFLSKIGKAIGEREAERKTQLENLQLNQEHELRQAQLKQEIDLKRLEHEKWHKEAELENTKKIAEMEQERLNRILADANATSEQIVEQQRLAAEAEEKATKEAERIAEDHRKKMEDFEVKRASEHAEIRQRYETRSQEMRAEAERDRELMERNRQEQIRLHKEIEEQTQKRHELEIKLLNELMENKQIKRVEMSAELKAEIEEAKRETEKRYKEELDALKTQKQKEAEWYKEVMQQLNAESEQLDANHRERMKCAMLFDSHMQLVTQQTKIMGELCQIANQQVPNSNFNNIMSKNAEELMKIQDLSVKFHHKINILSQTKANMKSNSLEAQNAQFAKDQLKNKLELWTEEANHNYNKISHLKLEEEDVQKKAIQILDDTANIYRKILEVVMDFEIKGAQTSQVDDLKKLEDEARALSRDLPRARNVYEAVGSHALQEVRQSFALASSAQNLSIESGNNSAAKSNEISK</sequence>
<feature type="coiled-coil region" evidence="1">
    <location>
        <begin position="32"/>
        <end position="261"/>
    </location>
</feature>
<name>A0A2A2JUN8_9BILA</name>